<name>A0A0F9T7U9_9ZZZZ</name>
<sequence>MSSITYLDFCLKFFNKIYAIQQRGLYSHAEVSNLMREIESVLDKIKEKNQTQQLLDWYSREFNPEYQLTWLRYTFHQHLKRAGKDPLKTLV</sequence>
<accession>A0A0F9T7U9</accession>
<proteinExistence type="predicted"/>
<reference evidence="1" key="1">
    <citation type="journal article" date="2015" name="Nature">
        <title>Complex archaea that bridge the gap between prokaryotes and eukaryotes.</title>
        <authorList>
            <person name="Spang A."/>
            <person name="Saw J.H."/>
            <person name="Jorgensen S.L."/>
            <person name="Zaremba-Niedzwiedzka K."/>
            <person name="Martijn J."/>
            <person name="Lind A.E."/>
            <person name="van Eijk R."/>
            <person name="Schleper C."/>
            <person name="Guy L."/>
            <person name="Ettema T.J."/>
        </authorList>
    </citation>
    <scope>NUCLEOTIDE SEQUENCE</scope>
</reference>
<dbReference type="AlphaFoldDB" id="A0A0F9T7U9"/>
<gene>
    <name evidence="1" type="ORF">LCGC14_0762180</name>
</gene>
<organism evidence="1">
    <name type="scientific">marine sediment metagenome</name>
    <dbReference type="NCBI Taxonomy" id="412755"/>
    <lineage>
        <taxon>unclassified sequences</taxon>
        <taxon>metagenomes</taxon>
        <taxon>ecological metagenomes</taxon>
    </lineage>
</organism>
<dbReference type="EMBL" id="LAZR01001885">
    <property type="protein sequence ID" value="KKN37578.1"/>
    <property type="molecule type" value="Genomic_DNA"/>
</dbReference>
<evidence type="ECO:0000313" key="1">
    <source>
        <dbReference type="EMBL" id="KKN37578.1"/>
    </source>
</evidence>
<comment type="caution">
    <text evidence="1">The sequence shown here is derived from an EMBL/GenBank/DDBJ whole genome shotgun (WGS) entry which is preliminary data.</text>
</comment>
<protein>
    <submittedName>
        <fullName evidence="1">Uncharacterized protein</fullName>
    </submittedName>
</protein>